<dbReference type="OrthoDB" id="186459at2759"/>
<reference evidence="7 8" key="1">
    <citation type="journal article" date="2012" name="Genome Biol.">
        <title>Genome and low-iron response of an oceanic diatom adapted to chronic iron limitation.</title>
        <authorList>
            <person name="Lommer M."/>
            <person name="Specht M."/>
            <person name="Roy A.S."/>
            <person name="Kraemer L."/>
            <person name="Andreson R."/>
            <person name="Gutowska M.A."/>
            <person name="Wolf J."/>
            <person name="Bergner S.V."/>
            <person name="Schilhabel M.B."/>
            <person name="Klostermeier U.C."/>
            <person name="Beiko R.G."/>
            <person name="Rosenstiel P."/>
            <person name="Hippler M."/>
            <person name="Laroche J."/>
        </authorList>
    </citation>
    <scope>NUCLEOTIDE SEQUENCE [LARGE SCALE GENOMIC DNA]</scope>
    <source>
        <strain evidence="7 8">CCMP1005</strain>
    </source>
</reference>
<evidence type="ECO:0000256" key="2">
    <source>
        <dbReference type="ARBA" id="ARBA00022692"/>
    </source>
</evidence>
<dbReference type="GO" id="GO:0006488">
    <property type="term" value="P:dolichol-linked oligosaccharide biosynthetic process"/>
    <property type="evidence" value="ECO:0007669"/>
    <property type="project" value="InterPro"/>
</dbReference>
<evidence type="ECO:0000256" key="3">
    <source>
        <dbReference type="ARBA" id="ARBA00022989"/>
    </source>
</evidence>
<accession>K0SF43</accession>
<dbReference type="GO" id="GO:0003865">
    <property type="term" value="F:3-oxo-5-alpha-steroid 4-dehydrogenase activity"/>
    <property type="evidence" value="ECO:0007669"/>
    <property type="project" value="TreeGrafter"/>
</dbReference>
<dbReference type="EMBL" id="AGNL01016976">
    <property type="protein sequence ID" value="EJK64698.1"/>
    <property type="molecule type" value="Genomic_DNA"/>
</dbReference>
<dbReference type="Proteomes" id="UP000266841">
    <property type="component" value="Unassembled WGS sequence"/>
</dbReference>
<evidence type="ECO:0000313" key="8">
    <source>
        <dbReference type="Proteomes" id="UP000266841"/>
    </source>
</evidence>
<dbReference type="eggNOG" id="KOG1640">
    <property type="taxonomic scope" value="Eukaryota"/>
</dbReference>
<evidence type="ECO:0000259" key="6">
    <source>
        <dbReference type="Pfam" id="PF02544"/>
    </source>
</evidence>
<dbReference type="GO" id="GO:0016095">
    <property type="term" value="P:polyprenol catabolic process"/>
    <property type="evidence" value="ECO:0007669"/>
    <property type="project" value="TreeGrafter"/>
</dbReference>
<dbReference type="GO" id="GO:0005783">
    <property type="term" value="C:endoplasmic reticulum"/>
    <property type="evidence" value="ECO:0007669"/>
    <property type="project" value="TreeGrafter"/>
</dbReference>
<dbReference type="InterPro" id="IPR039698">
    <property type="entry name" value="Dfg10/SRD5A3"/>
</dbReference>
<proteinExistence type="predicted"/>
<dbReference type="PANTHER" id="PTHR14624">
    <property type="entry name" value="DFG10 PROTEIN"/>
    <property type="match status" value="1"/>
</dbReference>
<feature type="domain" description="3-oxo-5-alpha-steroid 4-dehydrogenase C-terminal" evidence="6">
    <location>
        <begin position="169"/>
        <end position="231"/>
    </location>
</feature>
<keyword evidence="8" id="KW-1185">Reference proteome</keyword>
<gene>
    <name evidence="7" type="ORF">THAOC_14542</name>
</gene>
<evidence type="ECO:0000313" key="7">
    <source>
        <dbReference type="EMBL" id="EJK64698.1"/>
    </source>
</evidence>
<evidence type="ECO:0000256" key="1">
    <source>
        <dbReference type="ARBA" id="ARBA00004127"/>
    </source>
</evidence>
<comment type="subcellular location">
    <subcellularLocation>
        <location evidence="1">Endomembrane system</location>
        <topology evidence="1">Multi-pass membrane protein</topology>
    </subcellularLocation>
</comment>
<evidence type="ECO:0000256" key="4">
    <source>
        <dbReference type="ARBA" id="ARBA00023136"/>
    </source>
</evidence>
<keyword evidence="2 5" id="KW-0812">Transmembrane</keyword>
<evidence type="ECO:0000256" key="5">
    <source>
        <dbReference type="SAM" id="Phobius"/>
    </source>
</evidence>
<name>K0SF43_THAOC</name>
<feature type="transmembrane region" description="Helical" evidence="5">
    <location>
        <begin position="76"/>
        <end position="98"/>
    </location>
</feature>
<sequence length="312" mass="34619">MVSPVLFAQVAWDEGVCIATAATLSSALYALLTVLALASLLSSTLKSLSSHGKTRSTIADRRFTVFTVPKQRFRDFYIVGFFVTCAVVSLGGDVAATASNRIVFTLVLLHLARRYHECAHVHRSTSSSRMHVAGYALGILHYLCLPFVLVTTKDVTGVTPGDESNHCDFLFILGCIFFQYQQHRHHLLLAKLRAHDRSASDPEYSIPIGGWFRFVSCPHYFAEIMIYFTLAKLGADDDENAAMMIRLHDAGPQGELVRNILSALNLKKRWFLLVWASLQIIPGRKKEAPSIDLVNACGMSEEIAKSTTVEIR</sequence>
<organism evidence="7 8">
    <name type="scientific">Thalassiosira oceanica</name>
    <name type="common">Marine diatom</name>
    <dbReference type="NCBI Taxonomy" id="159749"/>
    <lineage>
        <taxon>Eukaryota</taxon>
        <taxon>Sar</taxon>
        <taxon>Stramenopiles</taxon>
        <taxon>Ochrophyta</taxon>
        <taxon>Bacillariophyta</taxon>
        <taxon>Coscinodiscophyceae</taxon>
        <taxon>Thalassiosirophycidae</taxon>
        <taxon>Thalassiosirales</taxon>
        <taxon>Thalassiosiraceae</taxon>
        <taxon>Thalassiosira</taxon>
    </lineage>
</organism>
<dbReference type="InterPro" id="IPR001104">
    <property type="entry name" value="3-oxo-5_a-steroid_4-DH_C"/>
</dbReference>
<dbReference type="PROSITE" id="PS50244">
    <property type="entry name" value="S5A_REDUCTASE"/>
    <property type="match status" value="1"/>
</dbReference>
<protein>
    <recommendedName>
        <fullName evidence="6">3-oxo-5-alpha-steroid 4-dehydrogenase C-terminal domain-containing protein</fullName>
    </recommendedName>
</protein>
<comment type="caution">
    <text evidence="7">The sequence shown here is derived from an EMBL/GenBank/DDBJ whole genome shotgun (WGS) entry which is preliminary data.</text>
</comment>
<dbReference type="AlphaFoldDB" id="K0SF43"/>
<dbReference type="PANTHER" id="PTHR14624:SF0">
    <property type="entry name" value="POLYPRENOL REDUCTASE"/>
    <property type="match status" value="1"/>
</dbReference>
<dbReference type="Pfam" id="PF02544">
    <property type="entry name" value="Steroid_dh"/>
    <property type="match status" value="1"/>
</dbReference>
<keyword evidence="4 5" id="KW-0472">Membrane</keyword>
<keyword evidence="3 5" id="KW-1133">Transmembrane helix</keyword>
<dbReference type="UniPathway" id="UPA00378"/>